<dbReference type="GO" id="GO:0050661">
    <property type="term" value="F:NADP binding"/>
    <property type="evidence" value="ECO:0007669"/>
    <property type="project" value="InterPro"/>
</dbReference>
<comment type="function">
    <text evidence="5">Catalyzes oxidation of L-threonate to 2-oxo-tetronate. Can use either NAD(+) or NADP(+) as cosubstrate, with a preference for NAD(+).</text>
</comment>
<dbReference type="EMBL" id="JFHE01000068">
    <property type="protein sequence ID" value="KDR25687.1"/>
    <property type="molecule type" value="Genomic_DNA"/>
</dbReference>
<evidence type="ECO:0000259" key="11">
    <source>
        <dbReference type="Pfam" id="PF03446"/>
    </source>
</evidence>
<dbReference type="AlphaFoldDB" id="A0A069NC68"/>
<dbReference type="InterPro" id="IPR008927">
    <property type="entry name" value="6-PGluconate_DH-like_C_sf"/>
</dbReference>
<evidence type="ECO:0000256" key="5">
    <source>
        <dbReference type="ARBA" id="ARBA00037062"/>
    </source>
</evidence>
<reference evidence="16" key="3">
    <citation type="journal article" date="2019" name="Int. J. Syst. Evol. Microbiol.">
        <title>The Global Catalogue of Microorganisms (GCM) 10K type strain sequencing project: providing services to taxonomists for standard genome sequencing and annotation.</title>
        <authorList>
            <consortium name="The Broad Institute Genomics Platform"/>
            <consortium name="The Broad Institute Genome Sequencing Center for Infectious Disease"/>
            <person name="Wu L."/>
            <person name="Ma J."/>
        </authorList>
    </citation>
    <scope>NUCLEOTIDE SEQUENCE [LARGE SCALE GENOMIC DNA]</scope>
    <source>
        <strain evidence="16">CGMCC 1.11013</strain>
    </source>
</reference>
<evidence type="ECO:0000256" key="7">
    <source>
        <dbReference type="ARBA" id="ARBA00038870"/>
    </source>
</evidence>
<dbReference type="EC" id="1.1.1.411" evidence="7"/>
<dbReference type="PANTHER" id="PTHR43060">
    <property type="entry name" value="3-HYDROXYISOBUTYRATE DEHYDROGENASE-LIKE 1, MITOCHONDRIAL-RELATED"/>
    <property type="match status" value="1"/>
</dbReference>
<comment type="caution">
    <text evidence="14">The sequence shown here is derived from an EMBL/GenBank/DDBJ whole genome shotgun (WGS) entry which is preliminary data.</text>
</comment>
<gene>
    <name evidence="14" type="ORF">BG57_29095</name>
    <name evidence="13" type="ORF">GCM10010985_43130</name>
</gene>
<name>A0A069NC68_9BURK</name>
<evidence type="ECO:0000313" key="15">
    <source>
        <dbReference type="Proteomes" id="UP000027439"/>
    </source>
</evidence>
<reference evidence="13" key="1">
    <citation type="journal article" date="2014" name="Int. J. Syst. Evol. Microbiol.">
        <title>Complete genome of a new Firmicutes species belonging to the dominant human colonic microbiota ('Ruminococcus bicirculans') reveals two chromosomes and a selective capacity to utilize plant glucans.</title>
        <authorList>
            <consortium name="NISC Comparative Sequencing Program"/>
            <person name="Wegmann U."/>
            <person name="Louis P."/>
            <person name="Goesmann A."/>
            <person name="Henrissat B."/>
            <person name="Duncan S.H."/>
            <person name="Flint H.J."/>
        </authorList>
    </citation>
    <scope>NUCLEOTIDE SEQUENCE</scope>
    <source>
        <strain evidence="13">CGMCC 1.11013</strain>
    </source>
</reference>
<organism evidence="14 15">
    <name type="scientific">Caballeronia grimmiae</name>
    <dbReference type="NCBI Taxonomy" id="1071679"/>
    <lineage>
        <taxon>Bacteria</taxon>
        <taxon>Pseudomonadati</taxon>
        <taxon>Pseudomonadota</taxon>
        <taxon>Betaproteobacteria</taxon>
        <taxon>Burkholderiales</taxon>
        <taxon>Burkholderiaceae</taxon>
        <taxon>Caballeronia</taxon>
    </lineage>
</organism>
<dbReference type="PIRSF" id="PIRSF000103">
    <property type="entry name" value="HIBADH"/>
    <property type="match status" value="1"/>
</dbReference>
<reference evidence="14 15" key="2">
    <citation type="submission" date="2014-03" db="EMBL/GenBank/DDBJ databases">
        <title>Draft Genome Sequences of Four Burkholderia Strains.</title>
        <authorList>
            <person name="Liu X.Y."/>
            <person name="Li C.X."/>
            <person name="Xu J.H."/>
        </authorList>
    </citation>
    <scope>NUCLEOTIDE SEQUENCE [LARGE SCALE GENOMIC DNA]</scope>
    <source>
        <strain evidence="14 15">R27</strain>
    </source>
</reference>
<feature type="active site" evidence="10">
    <location>
        <position position="173"/>
    </location>
</feature>
<evidence type="ECO:0000256" key="4">
    <source>
        <dbReference type="ARBA" id="ARBA00023277"/>
    </source>
</evidence>
<evidence type="ECO:0000313" key="16">
    <source>
        <dbReference type="Proteomes" id="UP000597138"/>
    </source>
</evidence>
<evidence type="ECO:0000259" key="12">
    <source>
        <dbReference type="Pfam" id="PF14833"/>
    </source>
</evidence>
<dbReference type="SUPFAM" id="SSF51735">
    <property type="entry name" value="NAD(P)-binding Rossmann-fold domains"/>
    <property type="match status" value="1"/>
</dbReference>
<dbReference type="InterPro" id="IPR015815">
    <property type="entry name" value="HIBADH-related"/>
</dbReference>
<dbReference type="STRING" id="1071679.BG57_29095"/>
<dbReference type="SUPFAM" id="SSF48179">
    <property type="entry name" value="6-phosphogluconate dehydrogenase C-terminal domain-like"/>
    <property type="match status" value="1"/>
</dbReference>
<feature type="domain" description="6-phosphogluconate dehydrogenase NADP-binding" evidence="11">
    <location>
        <begin position="4"/>
        <end position="163"/>
    </location>
</feature>
<evidence type="ECO:0000256" key="1">
    <source>
        <dbReference type="ARBA" id="ARBA00022857"/>
    </source>
</evidence>
<protein>
    <recommendedName>
        <fullName evidence="8">L-threonate dehydrogenase</fullName>
        <ecNumber evidence="7">1.1.1.411</ecNumber>
    </recommendedName>
</protein>
<keyword evidence="16" id="KW-1185">Reference proteome</keyword>
<evidence type="ECO:0000256" key="2">
    <source>
        <dbReference type="ARBA" id="ARBA00023002"/>
    </source>
</evidence>
<keyword evidence="3" id="KW-0520">NAD</keyword>
<comment type="similarity">
    <text evidence="6">Belongs to the HIBADH-related family. L-threonate dehydrogenase subfamily.</text>
</comment>
<dbReference type="Pfam" id="PF03446">
    <property type="entry name" value="NAD_binding_2"/>
    <property type="match status" value="1"/>
</dbReference>
<keyword evidence="2" id="KW-0560">Oxidoreductase</keyword>
<evidence type="ECO:0000313" key="13">
    <source>
        <dbReference type="EMBL" id="GGD83994.1"/>
    </source>
</evidence>
<dbReference type="Gene3D" id="3.40.50.720">
    <property type="entry name" value="NAD(P)-binding Rossmann-like Domain"/>
    <property type="match status" value="1"/>
</dbReference>
<dbReference type="EMBL" id="BMEG01000008">
    <property type="protein sequence ID" value="GGD83994.1"/>
    <property type="molecule type" value="Genomic_DNA"/>
</dbReference>
<proteinExistence type="inferred from homology"/>
<sequence length="297" mass="30122">MSRNVGVIGLGAMGLGVARSLLRAGFAVHVCDVRRDVLDAFAAEGGIACASPAELGAKCDVVVTLVVNAAQTEAVLFGDNGAAPAMKPGGVVLACATVAPGFAVELGKRIEALGLLMIDAPVSGGAAKAASGEMTMMTSGPADAYAACEDVLDAIAGKVYRLGDAHGAGSKVKIINQLLAGVHIAAAAEAMALGLREGVDPDALYDVITHSAGNSWMFENRVPHVLSGDYTPLSAVDIFVKDLGLVLDTARTSKFPLPLSAAAHQMFMMASTAGHGGEDDIAVIKIFPGIDVPKSAK</sequence>
<dbReference type="InterPro" id="IPR050006">
    <property type="entry name" value="LtnD"/>
</dbReference>
<dbReference type="Pfam" id="PF14833">
    <property type="entry name" value="NAD_binding_11"/>
    <property type="match status" value="1"/>
</dbReference>
<dbReference type="eggNOG" id="COG2084">
    <property type="taxonomic scope" value="Bacteria"/>
</dbReference>
<evidence type="ECO:0000256" key="3">
    <source>
        <dbReference type="ARBA" id="ARBA00023027"/>
    </source>
</evidence>
<dbReference type="InterPro" id="IPR006115">
    <property type="entry name" value="6PGDH_NADP-bd"/>
</dbReference>
<evidence type="ECO:0000256" key="10">
    <source>
        <dbReference type="PIRSR" id="PIRSR000103-1"/>
    </source>
</evidence>
<feature type="domain" description="3-hydroxyisobutyrate dehydrogenase-like NAD-binding" evidence="12">
    <location>
        <begin position="167"/>
        <end position="286"/>
    </location>
</feature>
<dbReference type="PANTHER" id="PTHR43060:SF17">
    <property type="entry name" value="L-THREONATE DEHYDROGENASE"/>
    <property type="match status" value="1"/>
</dbReference>
<dbReference type="InterPro" id="IPR036291">
    <property type="entry name" value="NAD(P)-bd_dom_sf"/>
</dbReference>
<keyword evidence="4" id="KW-0119">Carbohydrate metabolism</keyword>
<keyword evidence="1" id="KW-0521">NADP</keyword>
<reference evidence="13" key="4">
    <citation type="submission" date="2024-05" db="EMBL/GenBank/DDBJ databases">
        <authorList>
            <person name="Sun Q."/>
            <person name="Zhou Y."/>
        </authorList>
    </citation>
    <scope>NUCLEOTIDE SEQUENCE</scope>
    <source>
        <strain evidence="13">CGMCC 1.11013</strain>
    </source>
</reference>
<evidence type="ECO:0000256" key="9">
    <source>
        <dbReference type="ARBA" id="ARBA00047312"/>
    </source>
</evidence>
<comment type="catalytic activity">
    <reaction evidence="9">
        <text>L-threonate + NAD(+) = 2-dehydro-L-erythronate + NADH + H(+)</text>
        <dbReference type="Rhea" id="RHEA:52548"/>
        <dbReference type="ChEBI" id="CHEBI:15378"/>
        <dbReference type="ChEBI" id="CHEBI:57540"/>
        <dbReference type="ChEBI" id="CHEBI:57561"/>
        <dbReference type="ChEBI" id="CHEBI:57945"/>
        <dbReference type="ChEBI" id="CHEBI:136669"/>
        <dbReference type="EC" id="1.1.1.411"/>
    </reaction>
</comment>
<dbReference type="GO" id="GO:0051287">
    <property type="term" value="F:NAD binding"/>
    <property type="evidence" value="ECO:0007669"/>
    <property type="project" value="InterPro"/>
</dbReference>
<dbReference type="GO" id="GO:0016616">
    <property type="term" value="F:oxidoreductase activity, acting on the CH-OH group of donors, NAD or NADP as acceptor"/>
    <property type="evidence" value="ECO:0007669"/>
    <property type="project" value="InterPro"/>
</dbReference>
<dbReference type="Proteomes" id="UP000027439">
    <property type="component" value="Unassembled WGS sequence"/>
</dbReference>
<accession>A0A069NC68</accession>
<evidence type="ECO:0000256" key="8">
    <source>
        <dbReference type="ARBA" id="ARBA00039407"/>
    </source>
</evidence>
<dbReference type="InterPro" id="IPR013328">
    <property type="entry name" value="6PGD_dom2"/>
</dbReference>
<evidence type="ECO:0000313" key="14">
    <source>
        <dbReference type="EMBL" id="KDR25687.1"/>
    </source>
</evidence>
<dbReference type="Gene3D" id="1.10.1040.10">
    <property type="entry name" value="N-(1-d-carboxylethyl)-l-norvaline Dehydrogenase, domain 2"/>
    <property type="match status" value="1"/>
</dbReference>
<dbReference type="InterPro" id="IPR029154">
    <property type="entry name" value="HIBADH-like_NADP-bd"/>
</dbReference>
<dbReference type="Proteomes" id="UP000597138">
    <property type="component" value="Unassembled WGS sequence"/>
</dbReference>
<dbReference type="NCBIfam" id="NF043037">
    <property type="entry name" value="ThreonDh"/>
    <property type="match status" value="1"/>
</dbReference>
<evidence type="ECO:0000256" key="6">
    <source>
        <dbReference type="ARBA" id="ARBA00037979"/>
    </source>
</evidence>